<reference evidence="1 2" key="1">
    <citation type="journal article" date="2016" name="Nat. Commun.">
        <title>Thousands of microbial genomes shed light on interconnected biogeochemical processes in an aquifer system.</title>
        <authorList>
            <person name="Anantharaman K."/>
            <person name="Brown C.T."/>
            <person name="Hug L.A."/>
            <person name="Sharon I."/>
            <person name="Castelle C.J."/>
            <person name="Probst A.J."/>
            <person name="Thomas B.C."/>
            <person name="Singh A."/>
            <person name="Wilkins M.J."/>
            <person name="Karaoz U."/>
            <person name="Brodie E.L."/>
            <person name="Williams K.H."/>
            <person name="Hubbard S.S."/>
            <person name="Banfield J.F."/>
        </authorList>
    </citation>
    <scope>NUCLEOTIDE SEQUENCE [LARGE SCALE GENOMIC DNA]</scope>
</reference>
<protein>
    <submittedName>
        <fullName evidence="1">Uncharacterized protein</fullName>
    </submittedName>
</protein>
<name>A0A1F8GIA4_9BACT</name>
<dbReference type="EMBL" id="MGKL01000022">
    <property type="protein sequence ID" value="OGN25122.1"/>
    <property type="molecule type" value="Genomic_DNA"/>
</dbReference>
<comment type="caution">
    <text evidence="1">The sequence shown here is derived from an EMBL/GenBank/DDBJ whole genome shotgun (WGS) entry which is preliminary data.</text>
</comment>
<dbReference type="AlphaFoldDB" id="A0A1F8GIA4"/>
<evidence type="ECO:0000313" key="1">
    <source>
        <dbReference type="EMBL" id="OGN25122.1"/>
    </source>
</evidence>
<organism evidence="1 2">
    <name type="scientific">Candidatus Yanofskybacteria bacterium RIFCSPLOWO2_01_FULL_44_22</name>
    <dbReference type="NCBI Taxonomy" id="1802697"/>
    <lineage>
        <taxon>Bacteria</taxon>
        <taxon>Candidatus Yanofskyibacteriota</taxon>
    </lineage>
</organism>
<gene>
    <name evidence="1" type="ORF">A2925_02695</name>
</gene>
<sequence>MSNRKIGERPIRRKPEVSSAMVIIGGLGVPKDNRTLGYGKPMDSRLIFRPRLHILGNNG</sequence>
<evidence type="ECO:0000313" key="2">
    <source>
        <dbReference type="Proteomes" id="UP000178256"/>
    </source>
</evidence>
<proteinExistence type="predicted"/>
<dbReference type="Proteomes" id="UP000178256">
    <property type="component" value="Unassembled WGS sequence"/>
</dbReference>
<accession>A0A1F8GIA4</accession>